<dbReference type="EMBL" id="JAJSOF020000011">
    <property type="protein sequence ID" value="KAJ4445242.1"/>
    <property type="molecule type" value="Genomic_DNA"/>
</dbReference>
<dbReference type="PANTHER" id="PTHR47027:SF20">
    <property type="entry name" value="REVERSE TRANSCRIPTASE-LIKE PROTEIN WITH RNA-DIRECTED DNA POLYMERASE DOMAIN"/>
    <property type="match status" value="1"/>
</dbReference>
<protein>
    <recommendedName>
        <fullName evidence="3">Reverse transcriptase</fullName>
    </recommendedName>
</protein>
<reference evidence="1 2" key="1">
    <citation type="journal article" date="2022" name="Allergy">
        <title>Genome assembly and annotation of Periplaneta americana reveal a comprehensive cockroach allergen profile.</title>
        <authorList>
            <person name="Wang L."/>
            <person name="Xiong Q."/>
            <person name="Saelim N."/>
            <person name="Wang L."/>
            <person name="Nong W."/>
            <person name="Wan A.T."/>
            <person name="Shi M."/>
            <person name="Liu X."/>
            <person name="Cao Q."/>
            <person name="Hui J.H.L."/>
            <person name="Sookrung N."/>
            <person name="Leung T.F."/>
            <person name="Tungtrongchitr A."/>
            <person name="Tsui S.K.W."/>
        </authorList>
    </citation>
    <scope>NUCLEOTIDE SEQUENCE [LARGE SCALE GENOMIC DNA]</scope>
    <source>
        <strain evidence="1">PWHHKU_190912</strain>
    </source>
</reference>
<evidence type="ECO:0000313" key="1">
    <source>
        <dbReference type="EMBL" id="KAJ4445242.1"/>
    </source>
</evidence>
<dbReference type="Proteomes" id="UP001148838">
    <property type="component" value="Unassembled WGS sequence"/>
</dbReference>
<gene>
    <name evidence="1" type="ORF">ANN_07043</name>
</gene>
<proteinExistence type="predicted"/>
<name>A0ABQ8TFX3_PERAM</name>
<evidence type="ECO:0000313" key="2">
    <source>
        <dbReference type="Proteomes" id="UP001148838"/>
    </source>
</evidence>
<evidence type="ECO:0008006" key="3">
    <source>
        <dbReference type="Google" id="ProtNLM"/>
    </source>
</evidence>
<accession>A0ABQ8TFX3</accession>
<comment type="caution">
    <text evidence="1">The sequence shown here is derived from an EMBL/GenBank/DDBJ whole genome shotgun (WGS) entry which is preliminary data.</text>
</comment>
<sequence length="418" mass="47856">MSCNVTAMRSVPGRTVSTTRCRHSGCSETETLGHVLGFCKKGELLRNNRHHRSRTAIANLLRNRGWEVHEEIHCVSEDDSHRRVDVIAINRRPQKAMVSDPMICFERVTNQALQINNDKRAKYVPYLPYLSQKYGISLFNWDVTGLLFAERGSANIIPANPKLTSDLGFIKANFGKLPAYITKLETRSIPLHTAVQVTKKVETILKGIPSSVGETMRNKYLKIVERNPGWEQVLLRIGNDIDITAFPLVWSPAGIGSLKLGLNPRHFDLRTSAIDLGRPVVTMLTTDPQLESSNRAGGDGCLKASLGRKERPVLCYGSEAWTLKKKDESRITANEMKFMRYTAGYTKWDHKRNEDVMEELQLEPVINHGKHYRNNWINHLHRMRRDRIPKVMLHYRPNGKRYLGRPKKRWIENSTVRS</sequence>
<keyword evidence="2" id="KW-1185">Reference proteome</keyword>
<dbReference type="PANTHER" id="PTHR47027">
    <property type="entry name" value="REVERSE TRANSCRIPTASE DOMAIN-CONTAINING PROTEIN"/>
    <property type="match status" value="1"/>
</dbReference>
<organism evidence="1 2">
    <name type="scientific">Periplaneta americana</name>
    <name type="common">American cockroach</name>
    <name type="synonym">Blatta americana</name>
    <dbReference type="NCBI Taxonomy" id="6978"/>
    <lineage>
        <taxon>Eukaryota</taxon>
        <taxon>Metazoa</taxon>
        <taxon>Ecdysozoa</taxon>
        <taxon>Arthropoda</taxon>
        <taxon>Hexapoda</taxon>
        <taxon>Insecta</taxon>
        <taxon>Pterygota</taxon>
        <taxon>Neoptera</taxon>
        <taxon>Polyneoptera</taxon>
        <taxon>Dictyoptera</taxon>
        <taxon>Blattodea</taxon>
        <taxon>Blattoidea</taxon>
        <taxon>Blattidae</taxon>
        <taxon>Blattinae</taxon>
        <taxon>Periplaneta</taxon>
    </lineage>
</organism>